<keyword evidence="4" id="KW-0812">Transmembrane</keyword>
<keyword evidence="3" id="KW-0808">Transferase</keyword>
<gene>
    <name evidence="6" type="ORF">ZIOFF_009365</name>
</gene>
<dbReference type="GO" id="GO:0009969">
    <property type="term" value="P:xyloglucan biosynthetic process"/>
    <property type="evidence" value="ECO:0007669"/>
    <property type="project" value="TreeGrafter"/>
</dbReference>
<keyword evidence="5" id="KW-0333">Golgi apparatus</keyword>
<dbReference type="InterPro" id="IPR008630">
    <property type="entry name" value="Glyco_trans_34"/>
</dbReference>
<dbReference type="Pfam" id="PF05637">
    <property type="entry name" value="Glyco_transf_34"/>
    <property type="match status" value="1"/>
</dbReference>
<dbReference type="GO" id="GO:0005802">
    <property type="term" value="C:trans-Golgi network"/>
    <property type="evidence" value="ECO:0007669"/>
    <property type="project" value="TreeGrafter"/>
</dbReference>
<dbReference type="EMBL" id="JACMSC010000003">
    <property type="protein sequence ID" value="KAG6527268.1"/>
    <property type="molecule type" value="Genomic_DNA"/>
</dbReference>
<reference evidence="6 7" key="1">
    <citation type="submission" date="2020-08" db="EMBL/GenBank/DDBJ databases">
        <title>Plant Genome Project.</title>
        <authorList>
            <person name="Zhang R.-G."/>
        </authorList>
    </citation>
    <scope>NUCLEOTIDE SEQUENCE [LARGE SCALE GENOMIC DNA]</scope>
    <source>
        <tissue evidence="6">Rhizome</tissue>
    </source>
</reference>
<dbReference type="Proteomes" id="UP000734854">
    <property type="component" value="Unassembled WGS sequence"/>
</dbReference>
<organism evidence="6 7">
    <name type="scientific">Zingiber officinale</name>
    <name type="common">Ginger</name>
    <name type="synonym">Amomum zingiber</name>
    <dbReference type="NCBI Taxonomy" id="94328"/>
    <lineage>
        <taxon>Eukaryota</taxon>
        <taxon>Viridiplantae</taxon>
        <taxon>Streptophyta</taxon>
        <taxon>Embryophyta</taxon>
        <taxon>Tracheophyta</taxon>
        <taxon>Spermatophyta</taxon>
        <taxon>Magnoliopsida</taxon>
        <taxon>Liliopsida</taxon>
        <taxon>Zingiberales</taxon>
        <taxon>Zingiberaceae</taxon>
        <taxon>Zingiber</taxon>
    </lineage>
</organism>
<sequence length="151" mass="16700">MLNNPNKIQQKQLESLEVTSEPSNSTCTLQIGLARGGTRAHNYSSVVDAVAALSTFMSKFTIGPKISDWDEHRRRWLDKNPGFPSWRPDGKPRILLVTGSMPNPNKNPTGDHYFLKGTKNQIDYCSLHGIESSTTRCTSTTSSPRIGPSSH</sequence>
<dbReference type="GO" id="GO:0000139">
    <property type="term" value="C:Golgi membrane"/>
    <property type="evidence" value="ECO:0007669"/>
    <property type="project" value="UniProtKB-SubCell"/>
</dbReference>
<evidence type="ECO:0000256" key="5">
    <source>
        <dbReference type="ARBA" id="ARBA00023034"/>
    </source>
</evidence>
<protein>
    <submittedName>
        <fullName evidence="6">Uncharacterized protein</fullName>
    </submittedName>
</protein>
<evidence type="ECO:0000256" key="3">
    <source>
        <dbReference type="ARBA" id="ARBA00022679"/>
    </source>
</evidence>
<comment type="subcellular location">
    <subcellularLocation>
        <location evidence="1">Golgi apparatus membrane</location>
        <topology evidence="1">Single-pass type II membrane protein</topology>
    </subcellularLocation>
</comment>
<comment type="caution">
    <text evidence="6">The sequence shown here is derived from an EMBL/GenBank/DDBJ whole genome shotgun (WGS) entry which is preliminary data.</text>
</comment>
<keyword evidence="4" id="KW-0735">Signal-anchor</keyword>
<dbReference type="GO" id="GO:0005768">
    <property type="term" value="C:endosome"/>
    <property type="evidence" value="ECO:0007669"/>
    <property type="project" value="TreeGrafter"/>
</dbReference>
<evidence type="ECO:0000256" key="1">
    <source>
        <dbReference type="ARBA" id="ARBA00004323"/>
    </source>
</evidence>
<keyword evidence="2" id="KW-0328">Glycosyltransferase</keyword>
<evidence type="ECO:0000313" key="6">
    <source>
        <dbReference type="EMBL" id="KAG6527268.1"/>
    </source>
</evidence>
<name>A0A8J5LRE8_ZINOF</name>
<dbReference type="AlphaFoldDB" id="A0A8J5LRE8"/>
<dbReference type="GO" id="GO:0016758">
    <property type="term" value="F:hexosyltransferase activity"/>
    <property type="evidence" value="ECO:0007669"/>
    <property type="project" value="TreeGrafter"/>
</dbReference>
<keyword evidence="7" id="KW-1185">Reference proteome</keyword>
<evidence type="ECO:0000313" key="7">
    <source>
        <dbReference type="Proteomes" id="UP000734854"/>
    </source>
</evidence>
<proteinExistence type="predicted"/>
<dbReference type="PANTHER" id="PTHR31311">
    <property type="entry name" value="XYLOGLUCAN 6-XYLOSYLTRANSFERASE 5-RELATED-RELATED"/>
    <property type="match status" value="1"/>
</dbReference>
<dbReference type="PANTHER" id="PTHR31311:SF44">
    <property type="entry name" value="GLYCOSYLTRANSFERASE 2-RELATED"/>
    <property type="match status" value="1"/>
</dbReference>
<accession>A0A8J5LRE8</accession>
<evidence type="ECO:0000256" key="4">
    <source>
        <dbReference type="ARBA" id="ARBA00022968"/>
    </source>
</evidence>
<evidence type="ECO:0000256" key="2">
    <source>
        <dbReference type="ARBA" id="ARBA00022676"/>
    </source>
</evidence>